<comment type="subcellular location">
    <subcellularLocation>
        <location evidence="1">Cell membrane</location>
        <topology evidence="1">Multi-pass membrane protein</topology>
    </subcellularLocation>
</comment>
<keyword evidence="4 6" id="KW-1133">Transmembrane helix</keyword>
<dbReference type="InterPro" id="IPR003838">
    <property type="entry name" value="ABC3_permease_C"/>
</dbReference>
<evidence type="ECO:0000313" key="8">
    <source>
        <dbReference type="EMBL" id="ANY77363.1"/>
    </source>
</evidence>
<keyword evidence="3 6" id="KW-0812">Transmembrane</keyword>
<evidence type="ECO:0000256" key="3">
    <source>
        <dbReference type="ARBA" id="ARBA00022692"/>
    </source>
</evidence>
<keyword evidence="5 6" id="KW-0472">Membrane</keyword>
<evidence type="ECO:0000256" key="2">
    <source>
        <dbReference type="ARBA" id="ARBA00022475"/>
    </source>
</evidence>
<feature type="transmembrane region" description="Helical" evidence="6">
    <location>
        <begin position="83"/>
        <end position="109"/>
    </location>
</feature>
<feature type="domain" description="ABC3 transporter permease C-terminal" evidence="7">
    <location>
        <begin position="15"/>
        <end position="100"/>
    </location>
</feature>
<dbReference type="Pfam" id="PF02687">
    <property type="entry name" value="FtsX"/>
    <property type="match status" value="1"/>
</dbReference>
<protein>
    <recommendedName>
        <fullName evidence="7">ABC3 transporter permease C-terminal domain-containing protein</fullName>
    </recommendedName>
</protein>
<dbReference type="KEGG" id="moc:BB934_03265"/>
<dbReference type="AlphaFoldDB" id="A0A1B2EBM4"/>
<evidence type="ECO:0000256" key="5">
    <source>
        <dbReference type="ARBA" id="ARBA00023136"/>
    </source>
</evidence>
<feature type="transmembrane region" description="Helical" evidence="6">
    <location>
        <begin position="48"/>
        <end position="71"/>
    </location>
</feature>
<dbReference type="GO" id="GO:0005886">
    <property type="term" value="C:plasma membrane"/>
    <property type="evidence" value="ECO:0007669"/>
    <property type="project" value="UniProtKB-SubCell"/>
</dbReference>
<dbReference type="RefSeq" id="WP_099508361.1">
    <property type="nucleotide sequence ID" value="NZ_CP016616.1"/>
</dbReference>
<keyword evidence="2" id="KW-1003">Cell membrane</keyword>
<gene>
    <name evidence="8" type="ORF">BB934_03265</name>
</gene>
<reference evidence="8" key="1">
    <citation type="submission" date="2016-07" db="EMBL/GenBank/DDBJ databases">
        <title>Microvirga ossetica sp. nov. a new species of rhizobia isolated from root nodules of the legume species Vicia alpestris Steven originated from North Ossetia region in the Caucasus.</title>
        <authorList>
            <person name="Safronova V.I."/>
            <person name="Kuznetsova I.G."/>
            <person name="Sazanova A.L."/>
            <person name="Belimov A."/>
            <person name="Andronov E."/>
            <person name="Osledkin Y.S."/>
            <person name="Onishchuk O.P."/>
            <person name="Kurchak O.N."/>
            <person name="Shaposhnikov A.I."/>
            <person name="Willems A."/>
            <person name="Tikhonovich I.A."/>
        </authorList>
    </citation>
    <scope>NUCLEOTIDE SEQUENCE [LARGE SCALE GENOMIC DNA]</scope>
    <source>
        <strain evidence="8">V5/3M</strain>
    </source>
</reference>
<dbReference type="EMBL" id="CP016616">
    <property type="protein sequence ID" value="ANY77363.1"/>
    <property type="molecule type" value="Genomic_DNA"/>
</dbReference>
<proteinExistence type="predicted"/>
<name>A0A1B2EBM4_9HYPH</name>
<evidence type="ECO:0000256" key="1">
    <source>
        <dbReference type="ARBA" id="ARBA00004651"/>
    </source>
</evidence>
<accession>A0A1B2EBM4</accession>
<organism evidence="8">
    <name type="scientific">Microvirga ossetica</name>
    <dbReference type="NCBI Taxonomy" id="1882682"/>
    <lineage>
        <taxon>Bacteria</taxon>
        <taxon>Pseudomonadati</taxon>
        <taxon>Pseudomonadota</taxon>
        <taxon>Alphaproteobacteria</taxon>
        <taxon>Hyphomicrobiales</taxon>
        <taxon>Methylobacteriaceae</taxon>
        <taxon>Microvirga</taxon>
    </lineage>
</organism>
<sequence>MQKATSWVFSFRTATSRQTTDARAREALVFSLVGASRREVAMARLMEIAAVGILAAAVGGTAGLIGGWWLTTEAMHIPWEPGLLPFALPLVLGILAAGAAGVFAGTGSLPRGRGEIARRLSA</sequence>
<evidence type="ECO:0000256" key="6">
    <source>
        <dbReference type="SAM" id="Phobius"/>
    </source>
</evidence>
<evidence type="ECO:0000259" key="7">
    <source>
        <dbReference type="Pfam" id="PF02687"/>
    </source>
</evidence>
<evidence type="ECO:0000256" key="4">
    <source>
        <dbReference type="ARBA" id="ARBA00022989"/>
    </source>
</evidence>